<name>A0A8J9YDG4_9NEOP</name>
<dbReference type="AlphaFoldDB" id="A0A8J9YDG4"/>
<dbReference type="Proteomes" id="UP000838878">
    <property type="component" value="Chromosome 7"/>
</dbReference>
<keyword evidence="2" id="KW-1185">Reference proteome</keyword>
<dbReference type="OrthoDB" id="7154670at2759"/>
<reference evidence="1" key="1">
    <citation type="submission" date="2021-12" db="EMBL/GenBank/DDBJ databases">
        <authorList>
            <person name="Martin H S."/>
        </authorList>
    </citation>
    <scope>NUCLEOTIDE SEQUENCE</scope>
</reference>
<proteinExistence type="predicted"/>
<protein>
    <submittedName>
        <fullName evidence="1">Uncharacterized protein</fullName>
    </submittedName>
</protein>
<evidence type="ECO:0000313" key="2">
    <source>
        <dbReference type="Proteomes" id="UP000838878"/>
    </source>
</evidence>
<gene>
    <name evidence="1" type="ORF">BINO364_LOCUS13576</name>
</gene>
<sequence>MRLVARRVPLSAIAWPYRWLFALTECGEQRSPAARLCACSRARAHSRARTQPRVYGCVPKPLSILSMRRRRIATYSGHARGEEFRGGGRIVNCYEVDFGPEIP</sequence>
<feature type="non-terminal residue" evidence="1">
    <location>
        <position position="103"/>
    </location>
</feature>
<organism evidence="1 2">
    <name type="scientific">Brenthis ino</name>
    <name type="common">lesser marbled fritillary</name>
    <dbReference type="NCBI Taxonomy" id="405034"/>
    <lineage>
        <taxon>Eukaryota</taxon>
        <taxon>Metazoa</taxon>
        <taxon>Ecdysozoa</taxon>
        <taxon>Arthropoda</taxon>
        <taxon>Hexapoda</taxon>
        <taxon>Insecta</taxon>
        <taxon>Pterygota</taxon>
        <taxon>Neoptera</taxon>
        <taxon>Endopterygota</taxon>
        <taxon>Lepidoptera</taxon>
        <taxon>Glossata</taxon>
        <taxon>Ditrysia</taxon>
        <taxon>Papilionoidea</taxon>
        <taxon>Nymphalidae</taxon>
        <taxon>Heliconiinae</taxon>
        <taxon>Argynnini</taxon>
        <taxon>Brenthis</taxon>
    </lineage>
</organism>
<evidence type="ECO:0000313" key="1">
    <source>
        <dbReference type="EMBL" id="CAH0728349.1"/>
    </source>
</evidence>
<dbReference type="EMBL" id="OV170227">
    <property type="protein sequence ID" value="CAH0728349.1"/>
    <property type="molecule type" value="Genomic_DNA"/>
</dbReference>
<accession>A0A8J9YDG4</accession>